<name>A0ABR7MFJ8_9BACT</name>
<dbReference type="SUPFAM" id="SSF56281">
    <property type="entry name" value="Metallo-hydrolase/oxidoreductase"/>
    <property type="match status" value="1"/>
</dbReference>
<comment type="caution">
    <text evidence="2">The sequence shown here is derived from an EMBL/GenBank/DDBJ whole genome shotgun (WGS) entry which is preliminary data.</text>
</comment>
<sequence>MQITFLGTGTSQGVPIIGCHCPVCRSVDYRDKRLRVAVHVQVAGKSIVIDSGPDFRQQMLRERIEQLDALVFTHEHKDHTAGLDDIRSYNFRQQRDMPLYAEPRVLAQLQQEFAYIFAENKYPGVPRVKTIPITSDTEAFLVEGVPFQPIRALHYRLPVLGYRIGDFTYITDANYLTEAALAQVRGSRVIVLNALRHEKHISHFSLPEALELLTDLAPEQAYLTHISHQLGMHHEVEATLPDFVRLAYDGLQIVV</sequence>
<dbReference type="Pfam" id="PF12706">
    <property type="entry name" value="Lactamase_B_2"/>
    <property type="match status" value="1"/>
</dbReference>
<reference evidence="2 3" key="1">
    <citation type="submission" date="2020-08" db="EMBL/GenBank/DDBJ databases">
        <title>Hymenobacter sp.</title>
        <authorList>
            <person name="Kim M.K."/>
        </authorList>
    </citation>
    <scope>NUCLEOTIDE SEQUENCE [LARGE SCALE GENOMIC DNA]</scope>
    <source>
        <strain evidence="2 3">BT507</strain>
    </source>
</reference>
<dbReference type="Proteomes" id="UP000622017">
    <property type="component" value="Unassembled WGS sequence"/>
</dbReference>
<dbReference type="SMART" id="SM00849">
    <property type="entry name" value="Lactamase_B"/>
    <property type="match status" value="1"/>
</dbReference>
<dbReference type="InterPro" id="IPR036866">
    <property type="entry name" value="RibonucZ/Hydroxyglut_hydro"/>
</dbReference>
<proteinExistence type="predicted"/>
<feature type="domain" description="Metallo-beta-lactamase" evidence="1">
    <location>
        <begin position="34"/>
        <end position="225"/>
    </location>
</feature>
<dbReference type="RefSeq" id="WP_187318154.1">
    <property type="nucleotide sequence ID" value="NZ_JACSCY010000002.1"/>
</dbReference>
<dbReference type="PANTHER" id="PTHR42663">
    <property type="entry name" value="HYDROLASE C777.06C-RELATED-RELATED"/>
    <property type="match status" value="1"/>
</dbReference>
<evidence type="ECO:0000313" key="3">
    <source>
        <dbReference type="Proteomes" id="UP000622017"/>
    </source>
</evidence>
<dbReference type="PANTHER" id="PTHR42663:SF6">
    <property type="entry name" value="HYDROLASE C777.06C-RELATED"/>
    <property type="match status" value="1"/>
</dbReference>
<evidence type="ECO:0000259" key="1">
    <source>
        <dbReference type="SMART" id="SM00849"/>
    </source>
</evidence>
<accession>A0ABR7MFJ8</accession>
<evidence type="ECO:0000313" key="2">
    <source>
        <dbReference type="EMBL" id="MBC6609844.1"/>
    </source>
</evidence>
<gene>
    <name evidence="2" type="ORF">H8B15_02855</name>
</gene>
<dbReference type="InterPro" id="IPR001279">
    <property type="entry name" value="Metallo-B-lactamas"/>
</dbReference>
<keyword evidence="3" id="KW-1185">Reference proteome</keyword>
<dbReference type="CDD" id="cd16279">
    <property type="entry name" value="metallo-hydrolase-like_MBL-fold"/>
    <property type="match status" value="1"/>
</dbReference>
<dbReference type="EMBL" id="JACSCY010000002">
    <property type="protein sequence ID" value="MBC6609844.1"/>
    <property type="molecule type" value="Genomic_DNA"/>
</dbReference>
<organism evidence="2 3">
    <name type="scientific">Hymenobacter citatus</name>
    <dbReference type="NCBI Taxonomy" id="2763506"/>
    <lineage>
        <taxon>Bacteria</taxon>
        <taxon>Pseudomonadati</taxon>
        <taxon>Bacteroidota</taxon>
        <taxon>Cytophagia</taxon>
        <taxon>Cytophagales</taxon>
        <taxon>Hymenobacteraceae</taxon>
        <taxon>Hymenobacter</taxon>
    </lineage>
</organism>
<protein>
    <submittedName>
        <fullName evidence="2">MBL fold metallo-hydrolase</fullName>
    </submittedName>
</protein>
<dbReference type="Gene3D" id="3.60.15.10">
    <property type="entry name" value="Ribonuclease Z/Hydroxyacylglutathione hydrolase-like"/>
    <property type="match status" value="1"/>
</dbReference>